<comment type="caution">
    <text evidence="2">The sequence shown here is derived from an EMBL/GenBank/DDBJ whole genome shotgun (WGS) entry which is preliminary data.</text>
</comment>
<evidence type="ECO:0000313" key="3">
    <source>
        <dbReference type="Proteomes" id="UP000198211"/>
    </source>
</evidence>
<gene>
    <name evidence="2" type="ORF">PHMEG_00032304</name>
</gene>
<keyword evidence="1" id="KW-0812">Transmembrane</keyword>
<dbReference type="OrthoDB" id="1435114at2759"/>
<keyword evidence="1" id="KW-0472">Membrane</keyword>
<feature type="transmembrane region" description="Helical" evidence="1">
    <location>
        <begin position="7"/>
        <end position="23"/>
    </location>
</feature>
<keyword evidence="2" id="KW-0547">Nucleotide-binding</keyword>
<feature type="transmembrane region" description="Helical" evidence="1">
    <location>
        <begin position="35"/>
        <end position="53"/>
    </location>
</feature>
<reference evidence="3" key="1">
    <citation type="submission" date="2017-03" db="EMBL/GenBank/DDBJ databases">
        <title>Phytopthora megakarya and P. palmivora, two closely related causual agents of cacao black pod achieved similar genome size and gene model numbers by different mechanisms.</title>
        <authorList>
            <person name="Ali S."/>
            <person name="Shao J."/>
            <person name="Larry D.J."/>
            <person name="Kronmiller B."/>
            <person name="Shen D."/>
            <person name="Strem M.D."/>
            <person name="Melnick R.L."/>
            <person name="Guiltinan M.J."/>
            <person name="Tyler B.M."/>
            <person name="Meinhardt L.W."/>
            <person name="Bailey B.A."/>
        </authorList>
    </citation>
    <scope>NUCLEOTIDE SEQUENCE [LARGE SCALE GENOMIC DNA]</scope>
    <source>
        <strain evidence="3">zdho120</strain>
    </source>
</reference>
<keyword evidence="3" id="KW-1185">Reference proteome</keyword>
<dbReference type="Proteomes" id="UP000198211">
    <property type="component" value="Unassembled WGS sequence"/>
</dbReference>
<accession>A0A225UW89</accession>
<dbReference type="EMBL" id="NBNE01010707">
    <property type="protein sequence ID" value="OWY97222.1"/>
    <property type="molecule type" value="Genomic_DNA"/>
</dbReference>
<dbReference type="AlphaFoldDB" id="A0A225UW89"/>
<evidence type="ECO:0000256" key="1">
    <source>
        <dbReference type="SAM" id="Phobius"/>
    </source>
</evidence>
<evidence type="ECO:0000313" key="2">
    <source>
        <dbReference type="EMBL" id="OWY97222.1"/>
    </source>
</evidence>
<protein>
    <submittedName>
        <fullName evidence="2">Helitron helicase</fullName>
    </submittedName>
</protein>
<keyword evidence="2" id="KW-0067">ATP-binding</keyword>
<keyword evidence="2" id="KW-0378">Hydrolase</keyword>
<dbReference type="GO" id="GO:0004386">
    <property type="term" value="F:helicase activity"/>
    <property type="evidence" value="ECO:0007669"/>
    <property type="project" value="UniProtKB-KW"/>
</dbReference>
<proteinExistence type="predicted"/>
<keyword evidence="2" id="KW-0347">Helicase</keyword>
<name>A0A225UW89_9STRA</name>
<keyword evidence="1" id="KW-1133">Transmembrane helix</keyword>
<sequence>MYRHKIPIASIFGFYFAIVVLLSRTKASGGSVTLFTPHFVMLHLLLYLTEAAAEKMSYQLRQHFAIVLEEFKAQMSEDFVRNFEEKDTTENIHREGEIRARMAEYKELKYLAHYLASNGKILKVYGLPELRAYSDVSAEVDGPTTESIVQQELNAYSQTDLEHVTERVD</sequence>
<organism evidence="2 3">
    <name type="scientific">Phytophthora megakarya</name>
    <dbReference type="NCBI Taxonomy" id="4795"/>
    <lineage>
        <taxon>Eukaryota</taxon>
        <taxon>Sar</taxon>
        <taxon>Stramenopiles</taxon>
        <taxon>Oomycota</taxon>
        <taxon>Peronosporomycetes</taxon>
        <taxon>Peronosporales</taxon>
        <taxon>Peronosporaceae</taxon>
        <taxon>Phytophthora</taxon>
    </lineage>
</organism>